<feature type="transmembrane region" description="Helical" evidence="6">
    <location>
        <begin position="12"/>
        <end position="32"/>
    </location>
</feature>
<dbReference type="NCBIfam" id="TIGR03954">
    <property type="entry name" value="integ_memb_HG"/>
    <property type="match status" value="1"/>
</dbReference>
<evidence type="ECO:0000313" key="9">
    <source>
        <dbReference type="Proteomes" id="UP000076947"/>
    </source>
</evidence>
<dbReference type="AlphaFoldDB" id="A0A177IF78"/>
<evidence type="ECO:0000256" key="3">
    <source>
        <dbReference type="ARBA" id="ARBA00022692"/>
    </source>
</evidence>
<feature type="transmembrane region" description="Helical" evidence="6">
    <location>
        <begin position="127"/>
        <end position="147"/>
    </location>
</feature>
<comment type="subcellular location">
    <subcellularLocation>
        <location evidence="1">Cell membrane</location>
        <topology evidence="1">Multi-pass membrane protein</topology>
    </subcellularLocation>
</comment>
<evidence type="ECO:0000256" key="5">
    <source>
        <dbReference type="ARBA" id="ARBA00023136"/>
    </source>
</evidence>
<dbReference type="EMBL" id="LSTQ01000022">
    <property type="protein sequence ID" value="OAH27394.1"/>
    <property type="molecule type" value="Genomic_DNA"/>
</dbReference>
<feature type="transmembrane region" description="Helical" evidence="6">
    <location>
        <begin position="38"/>
        <end position="62"/>
    </location>
</feature>
<dbReference type="PANTHER" id="PTHR40077">
    <property type="entry name" value="MEMBRANE PROTEIN-RELATED"/>
    <property type="match status" value="1"/>
</dbReference>
<dbReference type="STRING" id="1705.CA21670_05345"/>
<organism evidence="8 9">
    <name type="scientific">Corynebacterium stationis</name>
    <dbReference type="NCBI Taxonomy" id="1705"/>
    <lineage>
        <taxon>Bacteria</taxon>
        <taxon>Bacillati</taxon>
        <taxon>Actinomycetota</taxon>
        <taxon>Actinomycetes</taxon>
        <taxon>Mycobacteriales</taxon>
        <taxon>Corynebacteriaceae</taxon>
        <taxon>Corynebacterium</taxon>
    </lineage>
</organism>
<evidence type="ECO:0000256" key="1">
    <source>
        <dbReference type="ARBA" id="ARBA00004651"/>
    </source>
</evidence>
<feature type="domain" description="DUF3817" evidence="7">
    <location>
        <begin position="8"/>
        <end position="94"/>
    </location>
</feature>
<keyword evidence="3 6" id="KW-0812">Transmembrane</keyword>
<evidence type="ECO:0000259" key="7">
    <source>
        <dbReference type="Pfam" id="PF12823"/>
    </source>
</evidence>
<dbReference type="Proteomes" id="UP000076947">
    <property type="component" value="Unassembled WGS sequence"/>
</dbReference>
<dbReference type="PANTHER" id="PTHR40077:SF1">
    <property type="entry name" value="MEMBRANE PROTEIN"/>
    <property type="match status" value="1"/>
</dbReference>
<keyword evidence="5 6" id="KW-0472">Membrane</keyword>
<reference evidence="9" key="1">
    <citation type="submission" date="2016-02" db="EMBL/GenBank/DDBJ databases">
        <authorList>
            <person name="Kaur G."/>
            <person name="Nair G.R."/>
            <person name="Mayilraj S."/>
        </authorList>
    </citation>
    <scope>NUCLEOTIDE SEQUENCE [LARGE SCALE GENOMIC DNA]</scope>
    <source>
        <strain evidence="9">GA-15</strain>
    </source>
</reference>
<evidence type="ECO:0000256" key="6">
    <source>
        <dbReference type="SAM" id="Phobius"/>
    </source>
</evidence>
<gene>
    <name evidence="8" type="ORF">AYJ05_05705</name>
</gene>
<name>A0A177IF78_9CORY</name>
<protein>
    <recommendedName>
        <fullName evidence="7">DUF3817 domain-containing protein</fullName>
    </recommendedName>
</protein>
<dbReference type="InterPro" id="IPR023845">
    <property type="entry name" value="DUF3817_TM"/>
</dbReference>
<evidence type="ECO:0000313" key="8">
    <source>
        <dbReference type="EMBL" id="OAH27394.1"/>
    </source>
</evidence>
<evidence type="ECO:0000256" key="4">
    <source>
        <dbReference type="ARBA" id="ARBA00022989"/>
    </source>
</evidence>
<keyword evidence="2" id="KW-1003">Cell membrane</keyword>
<comment type="caution">
    <text evidence="8">The sequence shown here is derived from an EMBL/GenBank/DDBJ whole genome shotgun (WGS) entry which is preliminary data.</text>
</comment>
<sequence length="162" mass="18036">MLDMMPKKLHRVVAYLEMFTWTFLIVGMILKYSGVTEAVVPVAGGIHGFGFLCFIFITALVWINNRWPVGIGIVGLVVSVIPWAALPFAIWADRKGLLEGGWRFHNRDEKPQGLFDNVLAQVVRHPVRSILIVLVIVIIVFSILLYLGPPVDVESAIEGQAN</sequence>
<feature type="transmembrane region" description="Helical" evidence="6">
    <location>
        <begin position="69"/>
        <end position="92"/>
    </location>
</feature>
<proteinExistence type="predicted"/>
<dbReference type="Pfam" id="PF12823">
    <property type="entry name" value="DUF3817"/>
    <property type="match status" value="1"/>
</dbReference>
<accession>A0A177IF78</accession>
<keyword evidence="9" id="KW-1185">Reference proteome</keyword>
<evidence type="ECO:0000256" key="2">
    <source>
        <dbReference type="ARBA" id="ARBA00022475"/>
    </source>
</evidence>
<keyword evidence="4 6" id="KW-1133">Transmembrane helix</keyword>
<dbReference type="GO" id="GO:0005886">
    <property type="term" value="C:plasma membrane"/>
    <property type="evidence" value="ECO:0007669"/>
    <property type="project" value="UniProtKB-SubCell"/>
</dbReference>